<dbReference type="EMBL" id="CP022203">
    <property type="protein sequence ID" value="ATB49002.1"/>
    <property type="molecule type" value="Genomic_DNA"/>
</dbReference>
<proteinExistence type="predicted"/>
<dbReference type="RefSeq" id="WP_095959699.1">
    <property type="nucleotide sequence ID" value="NZ_CP022203.1"/>
</dbReference>
<reference evidence="2 3" key="1">
    <citation type="submission" date="2017-06" db="EMBL/GenBank/DDBJ databases">
        <title>Sequencing and comparative analysis of myxobacterial genomes.</title>
        <authorList>
            <person name="Rupp O."/>
            <person name="Goesmann A."/>
            <person name="Sogaard-Andersen L."/>
        </authorList>
    </citation>
    <scope>NUCLEOTIDE SEQUENCE [LARGE SCALE GENOMIC DNA]</scope>
    <source>
        <strain evidence="2 3">DSM 14697</strain>
    </source>
</reference>
<dbReference type="InterPro" id="IPR011551">
    <property type="entry name" value="NTP_PyrPHydrolase_MazG"/>
</dbReference>
<evidence type="ECO:0000313" key="2">
    <source>
        <dbReference type="EMBL" id="ATB49002.1"/>
    </source>
</evidence>
<dbReference type="Pfam" id="PF03819">
    <property type="entry name" value="MazG"/>
    <property type="match status" value="2"/>
</dbReference>
<dbReference type="GO" id="GO:0046061">
    <property type="term" value="P:dATP catabolic process"/>
    <property type="evidence" value="ECO:0007669"/>
    <property type="project" value="TreeGrafter"/>
</dbReference>
<dbReference type="Gene3D" id="1.10.287.1080">
    <property type="entry name" value="MazG-like"/>
    <property type="match status" value="2"/>
</dbReference>
<keyword evidence="3" id="KW-1185">Reference proteome</keyword>
<dbReference type="InterPro" id="IPR048011">
    <property type="entry name" value="NTP-PPase_MazG-like_C"/>
</dbReference>
<organism evidence="2 3">
    <name type="scientific">Corallococcus macrosporus DSM 14697</name>
    <dbReference type="NCBI Taxonomy" id="1189310"/>
    <lineage>
        <taxon>Bacteria</taxon>
        <taxon>Pseudomonadati</taxon>
        <taxon>Myxococcota</taxon>
        <taxon>Myxococcia</taxon>
        <taxon>Myxococcales</taxon>
        <taxon>Cystobacterineae</taxon>
        <taxon>Myxococcaceae</taxon>
        <taxon>Corallococcus</taxon>
    </lineage>
</organism>
<dbReference type="OrthoDB" id="9808939at2"/>
<dbReference type="InterPro" id="IPR029068">
    <property type="entry name" value="Glyas_Bleomycin-R_OHBP_Dase"/>
</dbReference>
<name>A0A250JZV6_9BACT</name>
<dbReference type="Gene3D" id="3.10.180.10">
    <property type="entry name" value="2,3-Dihydroxybiphenyl 1,2-Dioxygenase, domain 1"/>
    <property type="match status" value="1"/>
</dbReference>
<dbReference type="PANTHER" id="PTHR30522">
    <property type="entry name" value="NUCLEOSIDE TRIPHOSPHATE PYROPHOSPHOHYDROLASE"/>
    <property type="match status" value="1"/>
</dbReference>
<dbReference type="NCBIfam" id="TIGR00444">
    <property type="entry name" value="mazG"/>
    <property type="match status" value="1"/>
</dbReference>
<evidence type="ECO:0000259" key="1">
    <source>
        <dbReference type="Pfam" id="PF03819"/>
    </source>
</evidence>
<feature type="domain" description="NTP pyrophosphohydrolase MazG-like" evidence="1">
    <location>
        <begin position="34"/>
        <end position="111"/>
    </location>
</feature>
<dbReference type="GO" id="GO:0047429">
    <property type="term" value="F:nucleoside triphosphate diphosphatase activity"/>
    <property type="evidence" value="ECO:0007669"/>
    <property type="project" value="InterPro"/>
</dbReference>
<dbReference type="NCBIfam" id="NF007113">
    <property type="entry name" value="PRK09562.1"/>
    <property type="match status" value="1"/>
</dbReference>
<dbReference type="GO" id="GO:0046081">
    <property type="term" value="P:dUTP catabolic process"/>
    <property type="evidence" value="ECO:0007669"/>
    <property type="project" value="TreeGrafter"/>
</dbReference>
<dbReference type="GO" id="GO:0046076">
    <property type="term" value="P:dTTP catabolic process"/>
    <property type="evidence" value="ECO:0007669"/>
    <property type="project" value="TreeGrafter"/>
</dbReference>
<dbReference type="SUPFAM" id="SSF54593">
    <property type="entry name" value="Glyoxalase/Bleomycin resistance protein/Dihydroxybiphenyl dioxygenase"/>
    <property type="match status" value="1"/>
</dbReference>
<dbReference type="GO" id="GO:0006950">
    <property type="term" value="P:response to stress"/>
    <property type="evidence" value="ECO:0007669"/>
    <property type="project" value="UniProtKB-ARBA"/>
</dbReference>
<dbReference type="GO" id="GO:0006203">
    <property type="term" value="P:dGTP catabolic process"/>
    <property type="evidence" value="ECO:0007669"/>
    <property type="project" value="TreeGrafter"/>
</dbReference>
<dbReference type="GO" id="GO:0046047">
    <property type="term" value="P:TTP catabolic process"/>
    <property type="evidence" value="ECO:0007669"/>
    <property type="project" value="TreeGrafter"/>
</dbReference>
<protein>
    <submittedName>
        <fullName evidence="2">Nucleotide pyrophosphohydrolase</fullName>
    </submittedName>
</protein>
<dbReference type="SUPFAM" id="SSF101386">
    <property type="entry name" value="all-alpha NTP pyrophosphatases"/>
    <property type="match status" value="2"/>
</dbReference>
<feature type="domain" description="NTP pyrophosphohydrolase MazG-like" evidence="1">
    <location>
        <begin position="178"/>
        <end position="241"/>
    </location>
</feature>
<sequence>MADTTLNPGAELERLVDIMRQLRAEGGCPWDREQDLRSLRPYLLEEAFEVLEEMDRVAHGGSWRTFCEELGDLLFQIVFHAQLATELGEFTLADVAKAIGDKLVSRHPHVFGGGQRMEGAEQVLDNWAKLKAAEKKRKTGREGSVLDGVPVAAPALMRAERLTEKASRIGFDWADVASVRAKLTEELGELDEAIAAKDRDAIEHELGDVLFSLANLARFVGAPAEDALRMAIRRFTARFQHIESALRTEGVALGDATLAHLERHWQDAKAREKALPPPTWVPRAPVTTLRLGVADLPAQRAFWDALAPRLGWTTRRAPAADQAIYEEGGLRLTFEASATPTAGLRLVLTAPSPAAVERLPAILAALPGARLIQHQAGHLTFQDPSGLVWEYATPVE</sequence>
<dbReference type="PANTHER" id="PTHR30522:SF0">
    <property type="entry name" value="NUCLEOSIDE TRIPHOSPHATE PYROPHOSPHOHYDROLASE"/>
    <property type="match status" value="1"/>
</dbReference>
<keyword evidence="2" id="KW-0378">Hydrolase</keyword>
<dbReference type="Proteomes" id="UP000217343">
    <property type="component" value="Chromosome"/>
</dbReference>
<dbReference type="AlphaFoldDB" id="A0A250JZV6"/>
<dbReference type="FunFam" id="1.10.287.1080:FF:000001">
    <property type="entry name" value="Nucleoside triphosphate pyrophosphohydrolase"/>
    <property type="match status" value="1"/>
</dbReference>
<accession>A0A250JZV6</accession>
<dbReference type="CDD" id="cd11529">
    <property type="entry name" value="NTP-PPase_MazG_Cterm"/>
    <property type="match status" value="1"/>
</dbReference>
<evidence type="ECO:0000313" key="3">
    <source>
        <dbReference type="Proteomes" id="UP000217343"/>
    </source>
</evidence>
<dbReference type="InterPro" id="IPR004518">
    <property type="entry name" value="MazG-like_dom"/>
</dbReference>
<dbReference type="KEGG" id="mmas:MYMAC_004639"/>
<dbReference type="InterPro" id="IPR048015">
    <property type="entry name" value="NTP-PPase_MazG-like_N"/>
</dbReference>
<dbReference type="CDD" id="cd11528">
    <property type="entry name" value="NTP-PPase_MazG_Nterm"/>
    <property type="match status" value="1"/>
</dbReference>
<dbReference type="GO" id="GO:0046052">
    <property type="term" value="P:UTP catabolic process"/>
    <property type="evidence" value="ECO:0007669"/>
    <property type="project" value="TreeGrafter"/>
</dbReference>
<gene>
    <name evidence="2" type="ORF">MYMAC_004639</name>
</gene>